<dbReference type="AlphaFoldDB" id="A0A085WC86"/>
<dbReference type="CDD" id="cd00082">
    <property type="entry name" value="HisKA"/>
    <property type="match status" value="1"/>
</dbReference>
<evidence type="ECO:0000256" key="5">
    <source>
        <dbReference type="ARBA" id="ARBA00022777"/>
    </source>
</evidence>
<comment type="caution">
    <text evidence="10">The sequence shown here is derived from an EMBL/GenBank/DDBJ whole genome shotgun (WGS) entry which is preliminary data.</text>
</comment>
<dbReference type="InterPro" id="IPR004358">
    <property type="entry name" value="Sig_transdc_His_kin-like_C"/>
</dbReference>
<dbReference type="SMART" id="SM00387">
    <property type="entry name" value="HATPase_c"/>
    <property type="match status" value="1"/>
</dbReference>
<evidence type="ECO:0000256" key="2">
    <source>
        <dbReference type="ARBA" id="ARBA00012438"/>
    </source>
</evidence>
<dbReference type="Gene3D" id="3.40.50.2300">
    <property type="match status" value="2"/>
</dbReference>
<dbReference type="CDD" id="cd00156">
    <property type="entry name" value="REC"/>
    <property type="match status" value="1"/>
</dbReference>
<feature type="domain" description="Response regulatory" evidence="8">
    <location>
        <begin position="520"/>
        <end position="636"/>
    </location>
</feature>
<evidence type="ECO:0000259" key="9">
    <source>
        <dbReference type="PROSITE" id="PS50112"/>
    </source>
</evidence>
<dbReference type="RefSeq" id="WP_044193087.1">
    <property type="nucleotide sequence ID" value="NZ_JMCB01000012.1"/>
</dbReference>
<dbReference type="OrthoDB" id="9769169at2"/>
<feature type="modified residue" description="4-aspartylphosphate" evidence="6">
    <location>
        <position position="569"/>
    </location>
</feature>
<dbReference type="CDD" id="cd00130">
    <property type="entry name" value="PAS"/>
    <property type="match status" value="1"/>
</dbReference>
<feature type="modified residue" description="4-aspartylphosphate" evidence="6">
    <location>
        <position position="63"/>
    </location>
</feature>
<keyword evidence="4" id="KW-0808">Transferase</keyword>
<dbReference type="GO" id="GO:0005886">
    <property type="term" value="C:plasma membrane"/>
    <property type="evidence" value="ECO:0007669"/>
    <property type="project" value="TreeGrafter"/>
</dbReference>
<dbReference type="SUPFAM" id="SSF55874">
    <property type="entry name" value="ATPase domain of HSP90 chaperone/DNA topoisomerase II/histidine kinase"/>
    <property type="match status" value="1"/>
</dbReference>
<evidence type="ECO:0000313" key="11">
    <source>
        <dbReference type="Proteomes" id="UP000028725"/>
    </source>
</evidence>
<dbReference type="Pfam" id="PF02518">
    <property type="entry name" value="HATPase_c"/>
    <property type="match status" value="1"/>
</dbReference>
<dbReference type="GO" id="GO:0009927">
    <property type="term" value="F:histidine phosphotransfer kinase activity"/>
    <property type="evidence" value="ECO:0007669"/>
    <property type="project" value="TreeGrafter"/>
</dbReference>
<comment type="catalytic activity">
    <reaction evidence="1">
        <text>ATP + protein L-histidine = ADP + protein N-phospho-L-histidine.</text>
        <dbReference type="EC" id="2.7.13.3"/>
    </reaction>
</comment>
<dbReference type="SMART" id="SM00091">
    <property type="entry name" value="PAS"/>
    <property type="match status" value="1"/>
</dbReference>
<dbReference type="PROSITE" id="PS50109">
    <property type="entry name" value="HIS_KIN"/>
    <property type="match status" value="1"/>
</dbReference>
<organism evidence="10 11">
    <name type="scientific">Hyalangium minutum</name>
    <dbReference type="NCBI Taxonomy" id="394096"/>
    <lineage>
        <taxon>Bacteria</taxon>
        <taxon>Pseudomonadati</taxon>
        <taxon>Myxococcota</taxon>
        <taxon>Myxococcia</taxon>
        <taxon>Myxococcales</taxon>
        <taxon>Cystobacterineae</taxon>
        <taxon>Archangiaceae</taxon>
        <taxon>Hyalangium</taxon>
    </lineage>
</organism>
<dbReference type="InterPro" id="IPR000014">
    <property type="entry name" value="PAS"/>
</dbReference>
<dbReference type="EMBL" id="JMCB01000012">
    <property type="protein sequence ID" value="KFE65299.1"/>
    <property type="molecule type" value="Genomic_DNA"/>
</dbReference>
<name>A0A085WC86_9BACT</name>
<feature type="domain" description="Response regulatory" evidence="8">
    <location>
        <begin position="11"/>
        <end position="128"/>
    </location>
</feature>
<proteinExistence type="predicted"/>
<dbReference type="InterPro" id="IPR003661">
    <property type="entry name" value="HisK_dim/P_dom"/>
</dbReference>
<dbReference type="PRINTS" id="PR00344">
    <property type="entry name" value="BCTRLSENSOR"/>
</dbReference>
<evidence type="ECO:0000256" key="4">
    <source>
        <dbReference type="ARBA" id="ARBA00022679"/>
    </source>
</evidence>
<dbReference type="SMART" id="SM00448">
    <property type="entry name" value="REC"/>
    <property type="match status" value="2"/>
</dbReference>
<dbReference type="InterPro" id="IPR003594">
    <property type="entry name" value="HATPase_dom"/>
</dbReference>
<evidence type="ECO:0000313" key="10">
    <source>
        <dbReference type="EMBL" id="KFE65299.1"/>
    </source>
</evidence>
<reference evidence="10 11" key="1">
    <citation type="submission" date="2014-04" db="EMBL/GenBank/DDBJ databases">
        <title>Genome assembly of Hyalangium minutum DSM 14724.</title>
        <authorList>
            <person name="Sharma G."/>
            <person name="Subramanian S."/>
        </authorList>
    </citation>
    <scope>NUCLEOTIDE SEQUENCE [LARGE SCALE GENOMIC DNA]</scope>
    <source>
        <strain evidence="10 11">DSM 14724</strain>
    </source>
</reference>
<keyword evidence="5" id="KW-0418">Kinase</keyword>
<evidence type="ECO:0000259" key="7">
    <source>
        <dbReference type="PROSITE" id="PS50109"/>
    </source>
</evidence>
<evidence type="ECO:0000259" key="8">
    <source>
        <dbReference type="PROSITE" id="PS50110"/>
    </source>
</evidence>
<dbReference type="PANTHER" id="PTHR43047">
    <property type="entry name" value="TWO-COMPONENT HISTIDINE PROTEIN KINASE"/>
    <property type="match status" value="1"/>
</dbReference>
<dbReference type="SUPFAM" id="SSF55785">
    <property type="entry name" value="PYP-like sensor domain (PAS domain)"/>
    <property type="match status" value="1"/>
</dbReference>
<evidence type="ECO:0000256" key="3">
    <source>
        <dbReference type="ARBA" id="ARBA00022553"/>
    </source>
</evidence>
<accession>A0A085WC86</accession>
<feature type="domain" description="Histidine kinase" evidence="7">
    <location>
        <begin position="279"/>
        <end position="499"/>
    </location>
</feature>
<dbReference type="InterPro" id="IPR001789">
    <property type="entry name" value="Sig_transdc_resp-reg_receiver"/>
</dbReference>
<dbReference type="InterPro" id="IPR005467">
    <property type="entry name" value="His_kinase_dom"/>
</dbReference>
<protein>
    <recommendedName>
        <fullName evidence="2">histidine kinase</fullName>
        <ecNumber evidence="2">2.7.13.3</ecNumber>
    </recommendedName>
</protein>
<dbReference type="InterPro" id="IPR036097">
    <property type="entry name" value="HisK_dim/P_sf"/>
</dbReference>
<dbReference type="Pfam" id="PF00512">
    <property type="entry name" value="HisKA"/>
    <property type="match status" value="1"/>
</dbReference>
<dbReference type="PROSITE" id="PS50110">
    <property type="entry name" value="RESPONSE_REGULATORY"/>
    <property type="match status" value="2"/>
</dbReference>
<keyword evidence="11" id="KW-1185">Reference proteome</keyword>
<dbReference type="EC" id="2.7.13.3" evidence="2"/>
<dbReference type="Proteomes" id="UP000028725">
    <property type="component" value="Unassembled WGS sequence"/>
</dbReference>
<sequence>MTPEASQRPIRVLLIEDDEDDYVLVRDALRGVRSEPVELDWRDDTDTALEALCEGRHDMCLLDYHLGSQTGIELLKQARERGCHVPVILLTGVADAEIDRRALEGGAADFLVKAQLTPMVLTRAVRYTLQQARMVEALRRSQESFRELIERLPDAISVWHEERLIYANPAIVALLGGTSTEEFVGMTSAQMMSFIHPEDRDILPHVKLEGHQGARSVRELRFLRHPGGIVPVEVAHFIVVFDGHPCSMWIVRDLTERRQMQARLMLSDRMASLGTLAGGIGHEINNPLAYVMANLSHLETEIFPSLPLEGDRREELRELLAETQQGVQRIREITQQLRLFSQVEREARNTQVDVHRVLESAVRLAWNEIRHRALLVREYTDTLIVEAQEPRLGQVFLNLLVNAARATPENAVDRHQIRVVTRRKDNLAIIEIHDTGVGIPPELRDRIFEPFLTIRPGGGTTGLSLSICLGIVTGFNGRMEVESKLGQGSTFRVILPAVVTEPTAAQPLAAPAPCPGRRGRILSVDDEPMIGTAISRSLRQEHDITALTSAREALTQLIRGERYDLILCDLMMPEMSGMDLFEEIARVAPEQSSRVVFLTGGAFTPMARDFLGRVKNRHMEKPFTPKELREFVRGVMTESPAS</sequence>
<evidence type="ECO:0000256" key="1">
    <source>
        <dbReference type="ARBA" id="ARBA00000085"/>
    </source>
</evidence>
<dbReference type="SMART" id="SM00388">
    <property type="entry name" value="HisKA"/>
    <property type="match status" value="1"/>
</dbReference>
<dbReference type="InterPro" id="IPR036890">
    <property type="entry name" value="HATPase_C_sf"/>
</dbReference>
<dbReference type="PATRIC" id="fig|394096.3.peg.5752"/>
<dbReference type="Gene3D" id="1.10.287.130">
    <property type="match status" value="1"/>
</dbReference>
<evidence type="ECO:0000256" key="6">
    <source>
        <dbReference type="PROSITE-ProRule" id="PRU00169"/>
    </source>
</evidence>
<feature type="domain" description="PAS" evidence="9">
    <location>
        <begin position="141"/>
        <end position="201"/>
    </location>
</feature>
<dbReference type="STRING" id="394096.DB31_1415"/>
<dbReference type="GO" id="GO:0000155">
    <property type="term" value="F:phosphorelay sensor kinase activity"/>
    <property type="evidence" value="ECO:0007669"/>
    <property type="project" value="InterPro"/>
</dbReference>
<dbReference type="Gene3D" id="3.30.565.10">
    <property type="entry name" value="Histidine kinase-like ATPase, C-terminal domain"/>
    <property type="match status" value="1"/>
</dbReference>
<dbReference type="InterPro" id="IPR035965">
    <property type="entry name" value="PAS-like_dom_sf"/>
</dbReference>
<dbReference type="SUPFAM" id="SSF52172">
    <property type="entry name" value="CheY-like"/>
    <property type="match status" value="2"/>
</dbReference>
<gene>
    <name evidence="10" type="ORF">DB31_1415</name>
</gene>
<dbReference type="InterPro" id="IPR011006">
    <property type="entry name" value="CheY-like_superfamily"/>
</dbReference>
<keyword evidence="3 6" id="KW-0597">Phosphoprotein</keyword>
<dbReference type="Pfam" id="PF00072">
    <property type="entry name" value="Response_reg"/>
    <property type="match status" value="2"/>
</dbReference>
<dbReference type="PANTHER" id="PTHR43047:SF72">
    <property type="entry name" value="OSMOSENSING HISTIDINE PROTEIN KINASE SLN1"/>
    <property type="match status" value="1"/>
</dbReference>
<dbReference type="NCBIfam" id="TIGR00229">
    <property type="entry name" value="sensory_box"/>
    <property type="match status" value="1"/>
</dbReference>
<dbReference type="SUPFAM" id="SSF47384">
    <property type="entry name" value="Homodimeric domain of signal transducing histidine kinase"/>
    <property type="match status" value="1"/>
</dbReference>
<dbReference type="Gene3D" id="3.30.450.20">
    <property type="entry name" value="PAS domain"/>
    <property type="match status" value="1"/>
</dbReference>
<dbReference type="PROSITE" id="PS50112">
    <property type="entry name" value="PAS"/>
    <property type="match status" value="1"/>
</dbReference>